<gene>
    <name evidence="1" type="ORF">BJX63DRAFT_376489</name>
</gene>
<reference evidence="1 2" key="1">
    <citation type="submission" date="2024-07" db="EMBL/GenBank/DDBJ databases">
        <title>Section-level genome sequencing and comparative genomics of Aspergillus sections Usti and Cavernicolus.</title>
        <authorList>
            <consortium name="Lawrence Berkeley National Laboratory"/>
            <person name="Nybo J.L."/>
            <person name="Vesth T.C."/>
            <person name="Theobald S."/>
            <person name="Frisvad J.C."/>
            <person name="Larsen T.O."/>
            <person name="Kjaerboelling I."/>
            <person name="Rothschild-Mancinelli K."/>
            <person name="Lyhne E.K."/>
            <person name="Kogle M.E."/>
            <person name="Barry K."/>
            <person name="Clum A."/>
            <person name="Na H."/>
            <person name="Ledsgaard L."/>
            <person name="Lin J."/>
            <person name="Lipzen A."/>
            <person name="Kuo A."/>
            <person name="Riley R."/>
            <person name="Mondo S."/>
            <person name="Labutti K."/>
            <person name="Haridas S."/>
            <person name="Pangalinan J."/>
            <person name="Salamov A.A."/>
            <person name="Simmons B.A."/>
            <person name="Magnuson J.K."/>
            <person name="Chen J."/>
            <person name="Drula E."/>
            <person name="Henrissat B."/>
            <person name="Wiebenga A."/>
            <person name="Lubbers R.J."/>
            <person name="Gomes A.C."/>
            <person name="Makela M.R."/>
            <person name="Stajich J."/>
            <person name="Grigoriev I.V."/>
            <person name="Mortensen U.H."/>
            <person name="De Vries R.P."/>
            <person name="Baker S.E."/>
            <person name="Andersen M.R."/>
        </authorList>
    </citation>
    <scope>NUCLEOTIDE SEQUENCE [LARGE SCALE GENOMIC DNA]</scope>
    <source>
        <strain evidence="1 2">CBS 588.65</strain>
    </source>
</reference>
<proteinExistence type="predicted"/>
<comment type="caution">
    <text evidence="1">The sequence shown here is derived from an EMBL/GenBank/DDBJ whole genome shotgun (WGS) entry which is preliminary data.</text>
</comment>
<sequence length="69" mass="7737">MSHGAKLDIQNTNDDGSTPLHYFVMYNRMDIALLQPYVSDWNLTDAYGNTLVHVATGKHNSRISVLPDC</sequence>
<evidence type="ECO:0008006" key="3">
    <source>
        <dbReference type="Google" id="ProtNLM"/>
    </source>
</evidence>
<dbReference type="InterPro" id="IPR036770">
    <property type="entry name" value="Ankyrin_rpt-contain_sf"/>
</dbReference>
<evidence type="ECO:0000313" key="2">
    <source>
        <dbReference type="Proteomes" id="UP001610334"/>
    </source>
</evidence>
<organism evidence="1 2">
    <name type="scientific">Aspergillus granulosus</name>
    <dbReference type="NCBI Taxonomy" id="176169"/>
    <lineage>
        <taxon>Eukaryota</taxon>
        <taxon>Fungi</taxon>
        <taxon>Dikarya</taxon>
        <taxon>Ascomycota</taxon>
        <taxon>Pezizomycotina</taxon>
        <taxon>Eurotiomycetes</taxon>
        <taxon>Eurotiomycetidae</taxon>
        <taxon>Eurotiales</taxon>
        <taxon>Aspergillaceae</taxon>
        <taxon>Aspergillus</taxon>
        <taxon>Aspergillus subgen. Nidulantes</taxon>
    </lineage>
</organism>
<dbReference type="Proteomes" id="UP001610334">
    <property type="component" value="Unassembled WGS sequence"/>
</dbReference>
<dbReference type="Gene3D" id="1.25.40.20">
    <property type="entry name" value="Ankyrin repeat-containing domain"/>
    <property type="match status" value="1"/>
</dbReference>
<dbReference type="InterPro" id="IPR002110">
    <property type="entry name" value="Ankyrin_rpt"/>
</dbReference>
<evidence type="ECO:0000313" key="1">
    <source>
        <dbReference type="EMBL" id="KAL2822428.1"/>
    </source>
</evidence>
<accession>A0ABR4I3U2</accession>
<protein>
    <recommendedName>
        <fullName evidence="3">Ankyrin repeat protein</fullName>
    </recommendedName>
</protein>
<dbReference type="EMBL" id="JBFXLT010000002">
    <property type="protein sequence ID" value="KAL2822428.1"/>
    <property type="molecule type" value="Genomic_DNA"/>
</dbReference>
<keyword evidence="2" id="KW-1185">Reference proteome</keyword>
<dbReference type="SUPFAM" id="SSF48403">
    <property type="entry name" value="Ankyrin repeat"/>
    <property type="match status" value="1"/>
</dbReference>
<name>A0ABR4I3U2_9EURO</name>
<dbReference type="Pfam" id="PF00023">
    <property type="entry name" value="Ank"/>
    <property type="match status" value="1"/>
</dbReference>